<dbReference type="HOGENOM" id="CLU_3250410_0_0_9"/>
<dbReference type="EMBL" id="CP003639">
    <property type="protein sequence ID" value="AFM40991.1"/>
    <property type="molecule type" value="Genomic_DNA"/>
</dbReference>
<dbReference type="Proteomes" id="UP000002892">
    <property type="component" value="Chromosome"/>
</dbReference>
<keyword evidence="2" id="KW-1185">Reference proteome</keyword>
<protein>
    <submittedName>
        <fullName evidence="1">Uncharacterized protein</fullName>
    </submittedName>
</protein>
<evidence type="ECO:0000313" key="2">
    <source>
        <dbReference type="Proteomes" id="UP000002892"/>
    </source>
</evidence>
<organism evidence="1 2">
    <name type="scientific">Desulfosporosinus acidiphilus (strain DSM 22704 / JCM 16185 / SJ4)</name>
    <dbReference type="NCBI Taxonomy" id="646529"/>
    <lineage>
        <taxon>Bacteria</taxon>
        <taxon>Bacillati</taxon>
        <taxon>Bacillota</taxon>
        <taxon>Clostridia</taxon>
        <taxon>Eubacteriales</taxon>
        <taxon>Desulfitobacteriaceae</taxon>
        <taxon>Desulfosporosinus</taxon>
    </lineage>
</organism>
<accession>I4D5B7</accession>
<name>I4D5B7_DESAJ</name>
<proteinExistence type="predicted"/>
<dbReference type="RefSeq" id="WP_014826996.1">
    <property type="nucleotide sequence ID" value="NC_018068.1"/>
</dbReference>
<sequence length="42" mass="5097">MEQTLKQIEMQLLRIEAQQLNFHLQMMNMIKLINQNLAKIKK</sequence>
<evidence type="ECO:0000313" key="1">
    <source>
        <dbReference type="EMBL" id="AFM40991.1"/>
    </source>
</evidence>
<dbReference type="KEGG" id="dai:Desaci_2016"/>
<gene>
    <name evidence="1" type="ordered locus">Desaci_2016</name>
</gene>
<dbReference type="AlphaFoldDB" id="I4D5B7"/>
<dbReference type="STRING" id="646529.Desaci_2016"/>
<reference evidence="1 2" key="1">
    <citation type="journal article" date="2012" name="J. Bacteriol.">
        <title>Complete genome sequences of Desulfosporosinus orientis DSM765T, Desulfosporosinus youngiae DSM17734T, Desulfosporosinus meridiei DSM13257T, and Desulfosporosinus acidiphilus DSM22704T.</title>
        <authorList>
            <person name="Pester M."/>
            <person name="Brambilla E."/>
            <person name="Alazard D."/>
            <person name="Rattei T."/>
            <person name="Weinmaier T."/>
            <person name="Han J."/>
            <person name="Lucas S."/>
            <person name="Lapidus A."/>
            <person name="Cheng J.F."/>
            <person name="Goodwin L."/>
            <person name="Pitluck S."/>
            <person name="Peters L."/>
            <person name="Ovchinnikova G."/>
            <person name="Teshima H."/>
            <person name="Detter J.C."/>
            <person name="Han C.S."/>
            <person name="Tapia R."/>
            <person name="Land M.L."/>
            <person name="Hauser L."/>
            <person name="Kyrpides N.C."/>
            <person name="Ivanova N.N."/>
            <person name="Pagani I."/>
            <person name="Huntmann M."/>
            <person name="Wei C.L."/>
            <person name="Davenport K.W."/>
            <person name="Daligault H."/>
            <person name="Chain P.S."/>
            <person name="Chen A."/>
            <person name="Mavromatis K."/>
            <person name="Markowitz V."/>
            <person name="Szeto E."/>
            <person name="Mikhailova N."/>
            <person name="Pati A."/>
            <person name="Wagner M."/>
            <person name="Woyke T."/>
            <person name="Ollivier B."/>
            <person name="Klenk H.P."/>
            <person name="Spring S."/>
            <person name="Loy A."/>
        </authorList>
    </citation>
    <scope>NUCLEOTIDE SEQUENCE [LARGE SCALE GENOMIC DNA]</scope>
    <source>
        <strain evidence="2">DSM 22704 / JCM 16185 / SJ4</strain>
    </source>
</reference>